<gene>
    <name evidence="1" type="ORF">T01_12835</name>
</gene>
<comment type="caution">
    <text evidence="1">The sequence shown here is derived from an EMBL/GenBank/DDBJ whole genome shotgun (WGS) entry which is preliminary data.</text>
</comment>
<reference evidence="1 2" key="1">
    <citation type="submission" date="2015-01" db="EMBL/GenBank/DDBJ databases">
        <title>Evolution of Trichinella species and genotypes.</title>
        <authorList>
            <person name="Korhonen P.K."/>
            <person name="Edoardo P."/>
            <person name="Giuseppe L.R."/>
            <person name="Gasser R.B."/>
        </authorList>
    </citation>
    <scope>NUCLEOTIDE SEQUENCE [LARGE SCALE GENOMIC DNA]</scope>
    <source>
        <strain evidence="1">ISS3</strain>
    </source>
</reference>
<accession>A0A0V1BY05</accession>
<sequence>MAKDADIYFNVRILLPENHCELRHRPVVLKYGMTSVKKSLLKHRIGNEQFKLMEDSFSCVCCPSSLILIHDGDLTPGPDLTVAQISENQIQ</sequence>
<dbReference type="Proteomes" id="UP000054776">
    <property type="component" value="Unassembled WGS sequence"/>
</dbReference>
<dbReference type="InParanoid" id="A0A0V1BY05"/>
<evidence type="ECO:0000313" key="1">
    <source>
        <dbReference type="EMBL" id="KRY41644.1"/>
    </source>
</evidence>
<keyword evidence="2" id="KW-1185">Reference proteome</keyword>
<dbReference type="AlphaFoldDB" id="A0A0V1BY05"/>
<proteinExistence type="predicted"/>
<name>A0A0V1BY05_TRISP</name>
<protein>
    <submittedName>
        <fullName evidence="1">Uncharacterized protein</fullName>
    </submittedName>
</protein>
<evidence type="ECO:0000313" key="2">
    <source>
        <dbReference type="Proteomes" id="UP000054776"/>
    </source>
</evidence>
<dbReference type="EMBL" id="JYDH01000007">
    <property type="protein sequence ID" value="KRY41644.1"/>
    <property type="molecule type" value="Genomic_DNA"/>
</dbReference>
<organism evidence="1 2">
    <name type="scientific">Trichinella spiralis</name>
    <name type="common">Trichina worm</name>
    <dbReference type="NCBI Taxonomy" id="6334"/>
    <lineage>
        <taxon>Eukaryota</taxon>
        <taxon>Metazoa</taxon>
        <taxon>Ecdysozoa</taxon>
        <taxon>Nematoda</taxon>
        <taxon>Enoplea</taxon>
        <taxon>Dorylaimia</taxon>
        <taxon>Trichinellida</taxon>
        <taxon>Trichinellidae</taxon>
        <taxon>Trichinella</taxon>
    </lineage>
</organism>